<dbReference type="Gene3D" id="2.40.30.40">
    <property type="entry name" value="Peptidase M42, domain 2"/>
    <property type="match status" value="1"/>
</dbReference>
<keyword evidence="4 7" id="KW-0479">Metal-binding</keyword>
<dbReference type="GO" id="GO:0006508">
    <property type="term" value="P:proteolysis"/>
    <property type="evidence" value="ECO:0007669"/>
    <property type="project" value="UniProtKB-KW"/>
</dbReference>
<dbReference type="InterPro" id="IPR051464">
    <property type="entry name" value="Peptidase_M42_aminopept"/>
</dbReference>
<evidence type="ECO:0000256" key="5">
    <source>
        <dbReference type="ARBA" id="ARBA00022801"/>
    </source>
</evidence>
<feature type="binding site" evidence="7">
    <location>
        <position position="295"/>
    </location>
    <ligand>
        <name>Zn(2+)</name>
        <dbReference type="ChEBI" id="CHEBI:29105"/>
        <label>2</label>
    </ligand>
</feature>
<evidence type="ECO:0000256" key="1">
    <source>
        <dbReference type="ARBA" id="ARBA00006272"/>
    </source>
</evidence>
<comment type="similarity">
    <text evidence="1 6">Belongs to the peptidase M42 family.</text>
</comment>
<dbReference type="GO" id="GO:0046872">
    <property type="term" value="F:metal ion binding"/>
    <property type="evidence" value="ECO:0007669"/>
    <property type="project" value="UniProtKB-UniRule"/>
</dbReference>
<gene>
    <name evidence="8" type="primary">ysdC_3</name>
    <name evidence="8" type="ORF">CLTEP_23540</name>
</gene>
<keyword evidence="2 8" id="KW-0031">Aminopeptidase</keyword>
<dbReference type="RefSeq" id="WP_066826879.1">
    <property type="nucleotide sequence ID" value="NZ_LTBA01000045.1"/>
</dbReference>
<evidence type="ECO:0000313" key="8">
    <source>
        <dbReference type="EMBL" id="KYH31571.1"/>
    </source>
</evidence>
<dbReference type="PANTHER" id="PTHR32481">
    <property type="entry name" value="AMINOPEPTIDASE"/>
    <property type="match status" value="1"/>
</dbReference>
<evidence type="ECO:0000256" key="4">
    <source>
        <dbReference type="ARBA" id="ARBA00022723"/>
    </source>
</evidence>
<dbReference type="OrthoDB" id="9772053at2"/>
<evidence type="ECO:0000256" key="7">
    <source>
        <dbReference type="PIRSR" id="PIRSR001123-2"/>
    </source>
</evidence>
<feature type="binding site" evidence="7">
    <location>
        <position position="211"/>
    </location>
    <ligand>
        <name>Zn(2+)</name>
        <dbReference type="ChEBI" id="CHEBI:29105"/>
        <label>1</label>
    </ligand>
</feature>
<organism evidence="8 9">
    <name type="scientific">Clostridium tepidiprofundi DSM 19306</name>
    <dbReference type="NCBI Taxonomy" id="1121338"/>
    <lineage>
        <taxon>Bacteria</taxon>
        <taxon>Bacillati</taxon>
        <taxon>Bacillota</taxon>
        <taxon>Clostridia</taxon>
        <taxon>Eubacteriales</taxon>
        <taxon>Clostridiaceae</taxon>
        <taxon>Clostridium</taxon>
    </lineage>
</organism>
<dbReference type="PANTHER" id="PTHR32481:SF0">
    <property type="entry name" value="AMINOPEPTIDASE YPDE-RELATED"/>
    <property type="match status" value="1"/>
</dbReference>
<dbReference type="STRING" id="1121338.CLTEP_23540"/>
<dbReference type="InterPro" id="IPR008007">
    <property type="entry name" value="Peptidase_M42"/>
</dbReference>
<dbReference type="AlphaFoldDB" id="A0A151AVD9"/>
<feature type="binding site" evidence="7">
    <location>
        <position position="189"/>
    </location>
    <ligand>
        <name>Zn(2+)</name>
        <dbReference type="ChEBI" id="CHEBI:29105"/>
        <label>2</label>
    </ligand>
</feature>
<dbReference type="InterPro" id="IPR023367">
    <property type="entry name" value="Peptidase_M42_dom2"/>
</dbReference>
<evidence type="ECO:0000313" key="9">
    <source>
        <dbReference type="Proteomes" id="UP000075531"/>
    </source>
</evidence>
<protein>
    <submittedName>
        <fullName evidence="8">Putative aminopeptidase YsdC</fullName>
        <ecNumber evidence="8">3.4.11.-</ecNumber>
    </submittedName>
</protein>
<evidence type="ECO:0000256" key="3">
    <source>
        <dbReference type="ARBA" id="ARBA00022670"/>
    </source>
</evidence>
<dbReference type="EC" id="3.4.11.-" evidence="8"/>
<comment type="caution">
    <text evidence="8">The sequence shown here is derived from an EMBL/GenBank/DDBJ whole genome shotgun (WGS) entry which is preliminary data.</text>
</comment>
<dbReference type="Proteomes" id="UP000075531">
    <property type="component" value="Unassembled WGS sequence"/>
</dbReference>
<accession>A0A151AVD9</accession>
<dbReference type="PIRSF" id="PIRSF001123">
    <property type="entry name" value="PepA_GA"/>
    <property type="match status" value="1"/>
</dbReference>
<keyword evidence="3" id="KW-0645">Protease</keyword>
<dbReference type="Pfam" id="PF05343">
    <property type="entry name" value="Peptidase_M42"/>
    <property type="match status" value="1"/>
</dbReference>
<comment type="cofactor">
    <cofactor evidence="7">
        <name>a divalent metal cation</name>
        <dbReference type="ChEBI" id="CHEBI:60240"/>
    </cofactor>
    <text evidence="7">Binds 2 divalent metal cations per subunit.</text>
</comment>
<dbReference type="PATRIC" id="fig|1121338.3.peg.2430"/>
<keyword evidence="5 8" id="KW-0378">Hydrolase</keyword>
<dbReference type="SUPFAM" id="SSF101821">
    <property type="entry name" value="Aminopeptidase/glucanase lid domain"/>
    <property type="match status" value="1"/>
</dbReference>
<dbReference type="EMBL" id="LTBA01000045">
    <property type="protein sequence ID" value="KYH31571.1"/>
    <property type="molecule type" value="Genomic_DNA"/>
</dbReference>
<reference evidence="8 9" key="1">
    <citation type="submission" date="2016-02" db="EMBL/GenBank/DDBJ databases">
        <title>Genome sequence of Clostridium tepidiprofundi DSM 19306.</title>
        <authorList>
            <person name="Poehlein A."/>
            <person name="Daniel R."/>
        </authorList>
    </citation>
    <scope>NUCLEOTIDE SEQUENCE [LARGE SCALE GENOMIC DNA]</scope>
    <source>
        <strain evidence="8 9">DSM 19306</strain>
    </source>
</reference>
<evidence type="ECO:0000256" key="2">
    <source>
        <dbReference type="ARBA" id="ARBA00022438"/>
    </source>
</evidence>
<name>A0A151AVD9_9CLOT</name>
<dbReference type="GO" id="GO:0004177">
    <property type="term" value="F:aminopeptidase activity"/>
    <property type="evidence" value="ECO:0007669"/>
    <property type="project" value="UniProtKB-UniRule"/>
</dbReference>
<dbReference type="SUPFAM" id="SSF53187">
    <property type="entry name" value="Zn-dependent exopeptidases"/>
    <property type="match status" value="1"/>
</dbReference>
<evidence type="ECO:0000256" key="6">
    <source>
        <dbReference type="PIRNR" id="PIRNR001123"/>
    </source>
</evidence>
<proteinExistence type="inferred from homology"/>
<sequence>MDIMLERLINTFGVSGREEQIRRLILDELKDIKCDIMEDNMGNLIVKMGEGNERVMITSNMDQSGLIATHIEDNGFVRVSNIGNVKPMNILHSLVAFESGIVGKIAATKEEPNMEDLYIDFALTSKEEVCKKVKIGDAACLLASGFEIENRIVVPGLNNRIGCYILLKIIKEINNTNKEVYFVFSSQGELGGRGARAAAYDIKPDYCIVLDVNEAGDYIGGVGNIKLENGPVIRIKDKTLIISQEIKEILEKAAEKLQINIQYGICDEGTDGALVHKERGGIKTGVLAVPIRYNHTISEMVSMKDVEETIRLINELL</sequence>
<dbReference type="Gene3D" id="3.40.630.10">
    <property type="entry name" value="Zn peptidases"/>
    <property type="match status" value="1"/>
</dbReference>
<keyword evidence="9" id="KW-1185">Reference proteome</keyword>